<organism evidence="2 3">
    <name type="scientific">Tenacibaculum caenipelagi</name>
    <dbReference type="NCBI Taxonomy" id="1325435"/>
    <lineage>
        <taxon>Bacteria</taxon>
        <taxon>Pseudomonadati</taxon>
        <taxon>Bacteroidota</taxon>
        <taxon>Flavobacteriia</taxon>
        <taxon>Flavobacteriales</taxon>
        <taxon>Flavobacteriaceae</taxon>
        <taxon>Tenacibaculum</taxon>
    </lineage>
</organism>
<sequence length="181" mass="20932">MQTDKKKKTTMFNKNIKLVLAALVTAWSVYEFIQGHIMNGISILLLAGLFILLYFKNEFILLAFLQLRKQNFEGAQKWLGYIKNPSTALIRKQEGYYNYLHGIMLSQTNITQAEKYLKKAVKLGLAMDHDLAMAKLQLAGIAMTKRRKREATNLMAEAKKLDKHGMLKEQMQMMKQQMKKI</sequence>
<keyword evidence="1" id="KW-0472">Membrane</keyword>
<keyword evidence="3" id="KW-1185">Reference proteome</keyword>
<keyword evidence="1" id="KW-1133">Transmembrane helix</keyword>
<dbReference type="Proteomes" id="UP000295390">
    <property type="component" value="Unassembled WGS sequence"/>
</dbReference>
<gene>
    <name evidence="2" type="ORF">DFQ07_2620</name>
</gene>
<feature type="transmembrane region" description="Helical" evidence="1">
    <location>
        <begin position="36"/>
        <end position="55"/>
    </location>
</feature>
<dbReference type="AlphaFoldDB" id="A0A4V3D2X2"/>
<evidence type="ECO:0000313" key="2">
    <source>
        <dbReference type="EMBL" id="TDQ24075.1"/>
    </source>
</evidence>
<feature type="transmembrane region" description="Helical" evidence="1">
    <location>
        <begin position="12"/>
        <end position="30"/>
    </location>
</feature>
<comment type="caution">
    <text evidence="2">The sequence shown here is derived from an EMBL/GenBank/DDBJ whole genome shotgun (WGS) entry which is preliminary data.</text>
</comment>
<accession>A0A4V3D2X2</accession>
<keyword evidence="1" id="KW-0812">Transmembrane</keyword>
<dbReference type="EMBL" id="SNYH01000005">
    <property type="protein sequence ID" value="TDQ24075.1"/>
    <property type="molecule type" value="Genomic_DNA"/>
</dbReference>
<name>A0A4V3D2X2_9FLAO</name>
<evidence type="ECO:0000313" key="3">
    <source>
        <dbReference type="Proteomes" id="UP000295390"/>
    </source>
</evidence>
<protein>
    <submittedName>
        <fullName evidence="2">Uncharacterized protein</fullName>
    </submittedName>
</protein>
<evidence type="ECO:0000256" key="1">
    <source>
        <dbReference type="SAM" id="Phobius"/>
    </source>
</evidence>
<reference evidence="2 3" key="1">
    <citation type="submission" date="2019-03" db="EMBL/GenBank/DDBJ databases">
        <title>Genomic Encyclopedia of Type Strains, Phase III (KMG-III): the genomes of soil and plant-associated and newly described type strains.</title>
        <authorList>
            <person name="Whitman W."/>
        </authorList>
    </citation>
    <scope>NUCLEOTIDE SEQUENCE [LARGE SCALE GENOMIC DNA]</scope>
    <source>
        <strain evidence="2 3">CECT 8283</strain>
    </source>
</reference>
<proteinExistence type="predicted"/>